<keyword evidence="2" id="KW-1185">Reference proteome</keyword>
<reference evidence="1" key="1">
    <citation type="journal article" date="2022" name="Int. J. Mol. Sci.">
        <title>Draft Genome of Tanacetum Coccineum: Genomic Comparison of Closely Related Tanacetum-Family Plants.</title>
        <authorList>
            <person name="Yamashiro T."/>
            <person name="Shiraishi A."/>
            <person name="Nakayama K."/>
            <person name="Satake H."/>
        </authorList>
    </citation>
    <scope>NUCLEOTIDE SEQUENCE</scope>
</reference>
<gene>
    <name evidence="1" type="ORF">Tco_1091178</name>
</gene>
<protein>
    <submittedName>
        <fullName evidence="1">Uncharacterized protein</fullName>
    </submittedName>
</protein>
<accession>A0ABQ5I6D3</accession>
<evidence type="ECO:0000313" key="2">
    <source>
        <dbReference type="Proteomes" id="UP001151760"/>
    </source>
</evidence>
<name>A0ABQ5I6D3_9ASTR</name>
<comment type="caution">
    <text evidence="1">The sequence shown here is derived from an EMBL/GenBank/DDBJ whole genome shotgun (WGS) entry which is preliminary data.</text>
</comment>
<reference evidence="1" key="2">
    <citation type="submission" date="2022-01" db="EMBL/GenBank/DDBJ databases">
        <authorList>
            <person name="Yamashiro T."/>
            <person name="Shiraishi A."/>
            <person name="Satake H."/>
            <person name="Nakayama K."/>
        </authorList>
    </citation>
    <scope>NUCLEOTIDE SEQUENCE</scope>
</reference>
<dbReference type="Proteomes" id="UP001151760">
    <property type="component" value="Unassembled WGS sequence"/>
</dbReference>
<sequence>MTTLAEHIIVARAQNCPPMLEKSMYGSWESRIRLFIKGKKHGLEMKLEFQSIMTIIFLNVEENGKLRLKNTLNSLKHNNFKMIVMFKQQSFFMISTRCVKPVLVCYYWRFFTAHNRHAYYCFSSGEDLIECINKVMAFLSAVALRFPPQTINLKHRLILEIKQPFKTAESLFNKFKEDKFRVMLVQETEELLLLQREMLTRNVAWFKEKLMLAEAREAGQILDEEQLAFLADPGIAKSFSCLQSDNPDRINVFQTDNLDAYDSDCADLSSAKAVLMANLSSYDPEVLSEVAYSESYPNDMINQDVKEMHYSE</sequence>
<dbReference type="EMBL" id="BQNB010020410">
    <property type="protein sequence ID" value="GJT95660.1"/>
    <property type="molecule type" value="Genomic_DNA"/>
</dbReference>
<evidence type="ECO:0000313" key="1">
    <source>
        <dbReference type="EMBL" id="GJT95660.1"/>
    </source>
</evidence>
<organism evidence="1 2">
    <name type="scientific">Tanacetum coccineum</name>
    <dbReference type="NCBI Taxonomy" id="301880"/>
    <lineage>
        <taxon>Eukaryota</taxon>
        <taxon>Viridiplantae</taxon>
        <taxon>Streptophyta</taxon>
        <taxon>Embryophyta</taxon>
        <taxon>Tracheophyta</taxon>
        <taxon>Spermatophyta</taxon>
        <taxon>Magnoliopsida</taxon>
        <taxon>eudicotyledons</taxon>
        <taxon>Gunneridae</taxon>
        <taxon>Pentapetalae</taxon>
        <taxon>asterids</taxon>
        <taxon>campanulids</taxon>
        <taxon>Asterales</taxon>
        <taxon>Asteraceae</taxon>
        <taxon>Asteroideae</taxon>
        <taxon>Anthemideae</taxon>
        <taxon>Anthemidinae</taxon>
        <taxon>Tanacetum</taxon>
    </lineage>
</organism>
<proteinExistence type="predicted"/>